<accession>A0AAV3YFL7</accession>
<dbReference type="AlphaFoldDB" id="A0AAV3YFL7"/>
<dbReference type="Proteomes" id="UP000735302">
    <property type="component" value="Unassembled WGS sequence"/>
</dbReference>
<protein>
    <submittedName>
        <fullName evidence="1">Uncharacterized protein</fullName>
    </submittedName>
</protein>
<proteinExistence type="predicted"/>
<evidence type="ECO:0000313" key="1">
    <source>
        <dbReference type="EMBL" id="GFN81093.1"/>
    </source>
</evidence>
<name>A0AAV3YFL7_9GAST</name>
<gene>
    <name evidence="1" type="ORF">PoB_000759900</name>
</gene>
<dbReference type="EMBL" id="BLXT01000880">
    <property type="protein sequence ID" value="GFN81093.1"/>
    <property type="molecule type" value="Genomic_DNA"/>
</dbReference>
<organism evidence="1 2">
    <name type="scientific">Plakobranchus ocellatus</name>
    <dbReference type="NCBI Taxonomy" id="259542"/>
    <lineage>
        <taxon>Eukaryota</taxon>
        <taxon>Metazoa</taxon>
        <taxon>Spiralia</taxon>
        <taxon>Lophotrochozoa</taxon>
        <taxon>Mollusca</taxon>
        <taxon>Gastropoda</taxon>
        <taxon>Heterobranchia</taxon>
        <taxon>Euthyneura</taxon>
        <taxon>Panpulmonata</taxon>
        <taxon>Sacoglossa</taxon>
        <taxon>Placobranchoidea</taxon>
        <taxon>Plakobranchidae</taxon>
        <taxon>Plakobranchus</taxon>
    </lineage>
</organism>
<reference evidence="1 2" key="1">
    <citation type="journal article" date="2021" name="Elife">
        <title>Chloroplast acquisition without the gene transfer in kleptoplastic sea slugs, Plakobranchus ocellatus.</title>
        <authorList>
            <person name="Maeda T."/>
            <person name="Takahashi S."/>
            <person name="Yoshida T."/>
            <person name="Shimamura S."/>
            <person name="Takaki Y."/>
            <person name="Nagai Y."/>
            <person name="Toyoda A."/>
            <person name="Suzuki Y."/>
            <person name="Arimoto A."/>
            <person name="Ishii H."/>
            <person name="Satoh N."/>
            <person name="Nishiyama T."/>
            <person name="Hasebe M."/>
            <person name="Maruyama T."/>
            <person name="Minagawa J."/>
            <person name="Obokata J."/>
            <person name="Shigenobu S."/>
        </authorList>
    </citation>
    <scope>NUCLEOTIDE SEQUENCE [LARGE SCALE GENOMIC DNA]</scope>
</reference>
<keyword evidence="2" id="KW-1185">Reference proteome</keyword>
<comment type="caution">
    <text evidence="1">The sequence shown here is derived from an EMBL/GenBank/DDBJ whole genome shotgun (WGS) entry which is preliminary data.</text>
</comment>
<evidence type="ECO:0000313" key="2">
    <source>
        <dbReference type="Proteomes" id="UP000735302"/>
    </source>
</evidence>
<sequence length="117" mass="12466">MDGKGEANKSRTLEVKSVITNPRCVAPGVSHPDPGDTIGCFSWKTAEEIFGKTNPLKVYSVTTAIPPTSHFRPGAVSSETLVVVIIKCAELFPIVIRERVASISTVGADSKNKSVLI</sequence>